<dbReference type="AlphaFoldDB" id="A0A146KKN6"/>
<dbReference type="InterPro" id="IPR050836">
    <property type="entry name" value="SDS22/Internalin_LRR"/>
</dbReference>
<dbReference type="InterPro" id="IPR001611">
    <property type="entry name" value="Leu-rich_rpt"/>
</dbReference>
<name>A0A146KKN6_9EUKA</name>
<proteinExistence type="predicted"/>
<reference evidence="3" key="1">
    <citation type="submission" date="2015-07" db="EMBL/GenBank/DDBJ databases">
        <title>Adaptation to a free-living lifestyle via gene acquisitions in the diplomonad Trepomonas sp. PC1.</title>
        <authorList>
            <person name="Xu F."/>
            <person name="Jerlstrom-Hultqvist J."/>
            <person name="Kolisko M."/>
            <person name="Simpson A.G.B."/>
            <person name="Roger A.J."/>
            <person name="Svard S.G."/>
            <person name="Andersson J.O."/>
        </authorList>
    </citation>
    <scope>NUCLEOTIDE SEQUENCE</scope>
    <source>
        <strain evidence="3">PC1</strain>
    </source>
</reference>
<dbReference type="SUPFAM" id="SSF52075">
    <property type="entry name" value="Outer arm dynein light chain 1"/>
    <property type="match status" value="1"/>
</dbReference>
<dbReference type="Pfam" id="PF12799">
    <property type="entry name" value="LRR_4"/>
    <property type="match status" value="1"/>
</dbReference>
<dbReference type="PROSITE" id="PS51450">
    <property type="entry name" value="LRR"/>
    <property type="match status" value="1"/>
</dbReference>
<sequence length="261" mass="30456">KVRTVKDSLFYQQYKDQVKDDSLTLIDIDGLSLIDIDSFQFLKKLCIRNCKNLNLGDIGQLTLLKSLEITNCDLISIEDLDSPGLVYLEHLDLSNNQITDLEPLLFLCGLKHLNLKNNFISDRFQFLYLSHKESLEYLNLEGNPVWNTIPTEEEEKELYMNCLFYSLYLSKDTLKTLLICYELQKLDELIDEAYYSINPFDIDEAGILLQERISQKMDAVEQQCDLVIQKYESKIGELKQIDTIQEVGMRTVYDYQAQQMK</sequence>
<evidence type="ECO:0000313" key="3">
    <source>
        <dbReference type="EMBL" id="JAP96344.1"/>
    </source>
</evidence>
<dbReference type="InterPro" id="IPR025875">
    <property type="entry name" value="Leu-rich_rpt_4"/>
</dbReference>
<organism evidence="3">
    <name type="scientific">Trepomonas sp. PC1</name>
    <dbReference type="NCBI Taxonomy" id="1076344"/>
    <lineage>
        <taxon>Eukaryota</taxon>
        <taxon>Metamonada</taxon>
        <taxon>Diplomonadida</taxon>
        <taxon>Hexamitidae</taxon>
        <taxon>Hexamitinae</taxon>
        <taxon>Trepomonas</taxon>
    </lineage>
</organism>
<evidence type="ECO:0000256" key="2">
    <source>
        <dbReference type="ARBA" id="ARBA00022737"/>
    </source>
</evidence>
<dbReference type="Gene3D" id="3.80.10.10">
    <property type="entry name" value="Ribonuclease Inhibitor"/>
    <property type="match status" value="1"/>
</dbReference>
<dbReference type="PANTHER" id="PTHR46652">
    <property type="entry name" value="LEUCINE-RICH REPEAT AND IQ DOMAIN-CONTAINING PROTEIN 1-RELATED"/>
    <property type="match status" value="1"/>
</dbReference>
<protein>
    <submittedName>
        <fullName evidence="3">Internalin</fullName>
    </submittedName>
</protein>
<evidence type="ECO:0000256" key="1">
    <source>
        <dbReference type="ARBA" id="ARBA00022614"/>
    </source>
</evidence>
<accession>A0A146KKN6</accession>
<dbReference type="InterPro" id="IPR032675">
    <property type="entry name" value="LRR_dom_sf"/>
</dbReference>
<feature type="non-terminal residue" evidence="3">
    <location>
        <position position="1"/>
    </location>
</feature>
<dbReference type="PANTHER" id="PTHR46652:SF3">
    <property type="entry name" value="LEUCINE-RICH REPEAT-CONTAINING PROTEIN 9"/>
    <property type="match status" value="1"/>
</dbReference>
<keyword evidence="2" id="KW-0677">Repeat</keyword>
<gene>
    <name evidence="3" type="ORF">TPC1_10348</name>
</gene>
<keyword evidence="1" id="KW-0433">Leucine-rich repeat</keyword>
<dbReference type="EMBL" id="GDID01000262">
    <property type="protein sequence ID" value="JAP96344.1"/>
    <property type="molecule type" value="Transcribed_RNA"/>
</dbReference>